<dbReference type="RefSeq" id="WP_148344655.1">
    <property type="nucleotide sequence ID" value="NZ_VSFG01000008.1"/>
</dbReference>
<comment type="caution">
    <text evidence="1">The sequence shown here is derived from an EMBL/GenBank/DDBJ whole genome shotgun (WGS) entry which is preliminary data.</text>
</comment>
<keyword evidence="2" id="KW-1185">Reference proteome</keyword>
<dbReference type="Gene3D" id="2.60.120.620">
    <property type="entry name" value="q2cbj1_9rhob like domain"/>
    <property type="match status" value="1"/>
</dbReference>
<gene>
    <name evidence="1" type="ORF">FXF69_31765</name>
</gene>
<accession>A0A5D0NDK0</accession>
<proteinExistence type="predicted"/>
<sequence>MTDTDIAGTALAAPADRLVLEMWRTPVYQADCAGAAEHLPALRGLILDAARPPGATGADDLEPGVIESSRTMQNWDAPAIGWLRRQIGIAGDALARAVLGDAAGEVGEYEIEAWAVVHRSGAAPRPDARRDSAWSGVLPVDGGDGDAGHLRLLDPRPAAVDRPASPGVVRYSPVPGRMIAFPSWQAPRMVAAPAGARTRIAVAWTISYARGRAS</sequence>
<evidence type="ECO:0000313" key="2">
    <source>
        <dbReference type="Proteomes" id="UP000323380"/>
    </source>
</evidence>
<dbReference type="AlphaFoldDB" id="A0A5D0NDK0"/>
<protein>
    <submittedName>
        <fullName evidence="1">Uncharacterized protein</fullName>
    </submittedName>
</protein>
<reference evidence="1 2" key="1">
    <citation type="submission" date="2019-08" db="EMBL/GenBank/DDBJ databases">
        <title>Actinomadura sp. nov. CYP1-5 isolated from mountain soil.</title>
        <authorList>
            <person name="Songsumanus A."/>
            <person name="Kuncharoen N."/>
            <person name="Kudo T."/>
            <person name="Yuki M."/>
            <person name="Igarashi Y."/>
            <person name="Tanasupawat S."/>
        </authorList>
    </citation>
    <scope>NUCLEOTIDE SEQUENCE [LARGE SCALE GENOMIC DNA]</scope>
    <source>
        <strain evidence="1 2">JCM 14158</strain>
    </source>
</reference>
<dbReference type="Proteomes" id="UP000323380">
    <property type="component" value="Unassembled WGS sequence"/>
</dbReference>
<name>A0A5D0NDK0_9ACTN</name>
<dbReference type="EMBL" id="VSFG01000008">
    <property type="protein sequence ID" value="TYB42393.1"/>
    <property type="molecule type" value="Genomic_DNA"/>
</dbReference>
<evidence type="ECO:0000313" key="1">
    <source>
        <dbReference type="EMBL" id="TYB42393.1"/>
    </source>
</evidence>
<organism evidence="1 2">
    <name type="scientific">Actinomadura chibensis</name>
    <dbReference type="NCBI Taxonomy" id="392828"/>
    <lineage>
        <taxon>Bacteria</taxon>
        <taxon>Bacillati</taxon>
        <taxon>Actinomycetota</taxon>
        <taxon>Actinomycetes</taxon>
        <taxon>Streptosporangiales</taxon>
        <taxon>Thermomonosporaceae</taxon>
        <taxon>Actinomadura</taxon>
    </lineage>
</organism>